<dbReference type="InterPro" id="IPR024787">
    <property type="entry name" value="EcsC"/>
</dbReference>
<accession>A0A2A6EC79</accession>
<evidence type="ECO:0000313" key="2">
    <source>
        <dbReference type="Proteomes" id="UP000219058"/>
    </source>
</evidence>
<comment type="caution">
    <text evidence="1">The sequence shown here is derived from an EMBL/GenBank/DDBJ whole genome shotgun (WGS) entry which is preliminary data.</text>
</comment>
<dbReference type="Pfam" id="PF12787">
    <property type="entry name" value="EcsC"/>
    <property type="match status" value="1"/>
</dbReference>
<dbReference type="PANTHER" id="PTHR41260:SF1">
    <property type="entry name" value="PROTEIN ECSC"/>
    <property type="match status" value="1"/>
</dbReference>
<dbReference type="Proteomes" id="UP000219058">
    <property type="component" value="Unassembled WGS sequence"/>
</dbReference>
<sequence length="283" mass="30966">MNLTEYQRKQLALIQKWEKREPNVVSQIIEGVMSPFTKLFTKVVPDKLIESALKGANEAAVFFTDISDVKRDGKVDNIAELRKKDLELSDKLADSVRKWAIGTAIAEGAATGSTGVLGMGVDIPFIITFALRTIHKIGACYGYDINPSNAEEENVFALGVLSAASANNMEEKTAILFSLKQVSIMIQKNTWKKIGEMASKNFLAKGILNIKQIAKIIGINLTKRKAGQTIPVIGGGIGAAMNGSFINDIARAAQKSYQKRWLSDNGLIQMEECIEDLNTDEVN</sequence>
<reference evidence="1 2" key="1">
    <citation type="submission" date="2017-09" db="EMBL/GenBank/DDBJ databases">
        <title>Phase variable restriction modification systems are present in the genome sequences of periodontal pathogens Prevotella intermedia, Tannerella forsythia and Porphyromonas gingivalis.</title>
        <authorList>
            <person name="Haigh R.D."/>
            <person name="Crawford L."/>
            <person name="Ralph J."/>
            <person name="Wanford J."/>
            <person name="Vartoukian S.R."/>
            <person name="Hijazib K."/>
            <person name="Wade W."/>
            <person name="Oggioni M.R."/>
        </authorList>
    </citation>
    <scope>NUCLEOTIDE SEQUENCE [LARGE SCALE GENOMIC DNA]</scope>
    <source>
        <strain evidence="1 2">WW2834</strain>
    </source>
</reference>
<proteinExistence type="predicted"/>
<dbReference type="EMBL" id="NSLY01000043">
    <property type="protein sequence ID" value="PDP58452.1"/>
    <property type="molecule type" value="Genomic_DNA"/>
</dbReference>
<dbReference type="RefSeq" id="WP_097551139.1">
    <property type="nucleotide sequence ID" value="NZ_NSLY01000043.1"/>
</dbReference>
<name>A0A2A6EC79_PREIN</name>
<dbReference type="PANTHER" id="PTHR41260">
    <property type="entry name" value="PROTEIN ECSC"/>
    <property type="match status" value="1"/>
</dbReference>
<protein>
    <submittedName>
        <fullName evidence="1">ATPase</fullName>
    </submittedName>
</protein>
<organism evidence="1 2">
    <name type="scientific">Prevotella intermedia</name>
    <dbReference type="NCBI Taxonomy" id="28131"/>
    <lineage>
        <taxon>Bacteria</taxon>
        <taxon>Pseudomonadati</taxon>
        <taxon>Bacteroidota</taxon>
        <taxon>Bacteroidia</taxon>
        <taxon>Bacteroidales</taxon>
        <taxon>Prevotellaceae</taxon>
        <taxon>Prevotella</taxon>
    </lineage>
</organism>
<gene>
    <name evidence="1" type="ORF">CLI71_11340</name>
</gene>
<dbReference type="AlphaFoldDB" id="A0A2A6EC79"/>
<evidence type="ECO:0000313" key="1">
    <source>
        <dbReference type="EMBL" id="PDP58452.1"/>
    </source>
</evidence>